<dbReference type="Proteomes" id="UP000736335">
    <property type="component" value="Unassembled WGS sequence"/>
</dbReference>
<name>A0A9P6H1Z5_9AGAM</name>
<proteinExistence type="predicted"/>
<sequence>MPLNIPTLKRKPDGEEDVLTKQRNEAMLHMARLAHERMKRIDEEDHERGMKEQQYNNSVKYQRMVEYELNNPGETATGILEYEAIFRRSRGRRVKRRLLREAVANQEMEHVPRSLRPKKHVLRKPDPRKIVYNRFTPAVQREAIERELKSKSTLTDIVLGMMSRSKSRGKKAAAQERSRELEWKRASVDFLERPLEEDYGTSSYPNFGDYELGDGRYNSFPQMQGNTRPWINEVYEEYPDRKISATIGQPQYGHGYPGGRSSFAYGEGAYGGGSVGYDERRRFSAPVPNYSPYPGFQPQYREATSLPDVRKGASVEEQIEELLEAMERSSLADSDLSGSLDAVSEEVEGQLEDMKAEKRRAGEVGDAVVECVALEDLPPVVQTIAIAREDARLAFEAEMGYEIEEIEAVAPMLVDLFELAKVLTQEAL</sequence>
<evidence type="ECO:0000313" key="2">
    <source>
        <dbReference type="Proteomes" id="UP000736335"/>
    </source>
</evidence>
<reference evidence="1" key="1">
    <citation type="journal article" date="2020" name="Nat. Commun.">
        <title>Large-scale genome sequencing of mycorrhizal fungi provides insights into the early evolution of symbiotic traits.</title>
        <authorList>
            <person name="Miyauchi S."/>
            <person name="Kiss E."/>
            <person name="Kuo A."/>
            <person name="Drula E."/>
            <person name="Kohler A."/>
            <person name="Sanchez-Garcia M."/>
            <person name="Morin E."/>
            <person name="Andreopoulos B."/>
            <person name="Barry K.W."/>
            <person name="Bonito G."/>
            <person name="Buee M."/>
            <person name="Carver A."/>
            <person name="Chen C."/>
            <person name="Cichocki N."/>
            <person name="Clum A."/>
            <person name="Culley D."/>
            <person name="Crous P.W."/>
            <person name="Fauchery L."/>
            <person name="Girlanda M."/>
            <person name="Hayes R.D."/>
            <person name="Keri Z."/>
            <person name="LaButti K."/>
            <person name="Lipzen A."/>
            <person name="Lombard V."/>
            <person name="Magnuson J."/>
            <person name="Maillard F."/>
            <person name="Murat C."/>
            <person name="Nolan M."/>
            <person name="Ohm R.A."/>
            <person name="Pangilinan J."/>
            <person name="Pereira M.F."/>
            <person name="Perotto S."/>
            <person name="Peter M."/>
            <person name="Pfister S."/>
            <person name="Riley R."/>
            <person name="Sitrit Y."/>
            <person name="Stielow J.B."/>
            <person name="Szollosi G."/>
            <person name="Zifcakova L."/>
            <person name="Stursova M."/>
            <person name="Spatafora J.W."/>
            <person name="Tedersoo L."/>
            <person name="Vaario L.M."/>
            <person name="Yamada A."/>
            <person name="Yan M."/>
            <person name="Wang P."/>
            <person name="Xu J."/>
            <person name="Bruns T."/>
            <person name="Baldrian P."/>
            <person name="Vilgalys R."/>
            <person name="Dunand C."/>
            <person name="Henrissat B."/>
            <person name="Grigoriev I.V."/>
            <person name="Hibbett D."/>
            <person name="Nagy L.G."/>
            <person name="Martin F.M."/>
        </authorList>
    </citation>
    <scope>NUCLEOTIDE SEQUENCE</scope>
    <source>
        <strain evidence="1">UH-Tt-Lm1</strain>
    </source>
</reference>
<reference evidence="1" key="2">
    <citation type="submission" date="2020-11" db="EMBL/GenBank/DDBJ databases">
        <authorList>
            <consortium name="DOE Joint Genome Institute"/>
            <person name="Kuo A."/>
            <person name="Miyauchi S."/>
            <person name="Kiss E."/>
            <person name="Drula E."/>
            <person name="Kohler A."/>
            <person name="Sanchez-Garcia M."/>
            <person name="Andreopoulos B."/>
            <person name="Barry K.W."/>
            <person name="Bonito G."/>
            <person name="Buee M."/>
            <person name="Carver A."/>
            <person name="Chen C."/>
            <person name="Cichocki N."/>
            <person name="Clum A."/>
            <person name="Culley D."/>
            <person name="Crous P.W."/>
            <person name="Fauchery L."/>
            <person name="Girlanda M."/>
            <person name="Hayes R."/>
            <person name="Keri Z."/>
            <person name="Labutti K."/>
            <person name="Lipzen A."/>
            <person name="Lombard V."/>
            <person name="Magnuson J."/>
            <person name="Maillard F."/>
            <person name="Morin E."/>
            <person name="Murat C."/>
            <person name="Nolan M."/>
            <person name="Ohm R."/>
            <person name="Pangilinan J."/>
            <person name="Pereira M."/>
            <person name="Perotto S."/>
            <person name="Peter M."/>
            <person name="Riley R."/>
            <person name="Sitrit Y."/>
            <person name="Stielow B."/>
            <person name="Szollosi G."/>
            <person name="Zifcakova L."/>
            <person name="Stursova M."/>
            <person name="Spatafora J.W."/>
            <person name="Tedersoo L."/>
            <person name="Vaario L.-M."/>
            <person name="Yamada A."/>
            <person name="Yan M."/>
            <person name="Wang P."/>
            <person name="Xu J."/>
            <person name="Bruns T."/>
            <person name="Baldrian P."/>
            <person name="Vilgalys R."/>
            <person name="Henrissat B."/>
            <person name="Grigoriev I.V."/>
            <person name="Hibbett D."/>
            <person name="Nagy L.G."/>
            <person name="Martin F.M."/>
        </authorList>
    </citation>
    <scope>NUCLEOTIDE SEQUENCE</scope>
    <source>
        <strain evidence="1">UH-Tt-Lm1</strain>
    </source>
</reference>
<dbReference type="AlphaFoldDB" id="A0A9P6H1Z5"/>
<comment type="caution">
    <text evidence="1">The sequence shown here is derived from an EMBL/GenBank/DDBJ whole genome shotgun (WGS) entry which is preliminary data.</text>
</comment>
<gene>
    <name evidence="1" type="ORF">BJ322DRAFT_520053</name>
</gene>
<evidence type="ECO:0000313" key="1">
    <source>
        <dbReference type="EMBL" id="KAF9777792.1"/>
    </source>
</evidence>
<accession>A0A9P6H1Z5</accession>
<protein>
    <submittedName>
        <fullName evidence="1">Uncharacterized protein</fullName>
    </submittedName>
</protein>
<dbReference type="OrthoDB" id="10544178at2759"/>
<organism evidence="1 2">
    <name type="scientific">Thelephora terrestris</name>
    <dbReference type="NCBI Taxonomy" id="56493"/>
    <lineage>
        <taxon>Eukaryota</taxon>
        <taxon>Fungi</taxon>
        <taxon>Dikarya</taxon>
        <taxon>Basidiomycota</taxon>
        <taxon>Agaricomycotina</taxon>
        <taxon>Agaricomycetes</taxon>
        <taxon>Thelephorales</taxon>
        <taxon>Thelephoraceae</taxon>
        <taxon>Thelephora</taxon>
    </lineage>
</organism>
<dbReference type="EMBL" id="WIUZ02000027">
    <property type="protein sequence ID" value="KAF9777792.1"/>
    <property type="molecule type" value="Genomic_DNA"/>
</dbReference>
<keyword evidence="2" id="KW-1185">Reference proteome</keyword>